<proteinExistence type="predicted"/>
<reference evidence="2" key="1">
    <citation type="submission" date="2020-03" db="EMBL/GenBank/DDBJ databases">
        <title>The deep terrestrial virosphere.</title>
        <authorList>
            <person name="Holmfeldt K."/>
            <person name="Nilsson E."/>
            <person name="Simone D."/>
            <person name="Lopez-Fernandez M."/>
            <person name="Wu X."/>
            <person name="de Brujin I."/>
            <person name="Lundin D."/>
            <person name="Andersson A."/>
            <person name="Bertilsson S."/>
            <person name="Dopson M."/>
        </authorList>
    </citation>
    <scope>NUCLEOTIDE SEQUENCE</scope>
    <source>
        <strain evidence="4">MM415A02073</strain>
        <strain evidence="3">MM415B00385</strain>
        <strain evidence="2">TM448A03335</strain>
    </source>
</reference>
<evidence type="ECO:0000313" key="2">
    <source>
        <dbReference type="EMBL" id="QJA53247.1"/>
    </source>
</evidence>
<dbReference type="Gene3D" id="1.10.260.40">
    <property type="entry name" value="lambda repressor-like DNA-binding domains"/>
    <property type="match status" value="1"/>
</dbReference>
<name>A0A6H2A102_9ZZZZ</name>
<gene>
    <name evidence="4" type="ORF">MM415A02073_0010</name>
    <name evidence="3" type="ORF">MM415B00385_0038</name>
    <name evidence="2" type="ORF">TM448A03335_0005</name>
</gene>
<dbReference type="InterPro" id="IPR001387">
    <property type="entry name" value="Cro/C1-type_HTH"/>
</dbReference>
<dbReference type="InterPro" id="IPR010982">
    <property type="entry name" value="Lambda_DNA-bd_dom_sf"/>
</dbReference>
<accession>A0A6H2A102</accession>
<dbReference type="PROSITE" id="PS50943">
    <property type="entry name" value="HTH_CROC1"/>
    <property type="match status" value="1"/>
</dbReference>
<dbReference type="EMBL" id="MT142084">
    <property type="protein sequence ID" value="QJA74243.1"/>
    <property type="molecule type" value="Genomic_DNA"/>
</dbReference>
<dbReference type="GO" id="GO:0003677">
    <property type="term" value="F:DNA binding"/>
    <property type="evidence" value="ECO:0007669"/>
    <property type="project" value="InterPro"/>
</dbReference>
<organism evidence="2">
    <name type="scientific">viral metagenome</name>
    <dbReference type="NCBI Taxonomy" id="1070528"/>
    <lineage>
        <taxon>unclassified sequences</taxon>
        <taxon>metagenomes</taxon>
        <taxon>organismal metagenomes</taxon>
    </lineage>
</organism>
<protein>
    <recommendedName>
        <fullName evidence="1">HTH cro/C1-type domain-containing protein</fullName>
    </recommendedName>
</protein>
<dbReference type="AlphaFoldDB" id="A0A6H2A102"/>
<evidence type="ECO:0000313" key="4">
    <source>
        <dbReference type="EMBL" id="QJA74243.1"/>
    </source>
</evidence>
<dbReference type="EMBL" id="MT141541">
    <property type="protein sequence ID" value="QJA65600.1"/>
    <property type="molecule type" value="Genomic_DNA"/>
</dbReference>
<evidence type="ECO:0000313" key="3">
    <source>
        <dbReference type="EMBL" id="QJA65600.1"/>
    </source>
</evidence>
<sequence length="69" mass="7848">MNEKTKLLKYVEKNNIKLIDIFRATMGAEGVSTISYKTIWNIAHGYTNPVLSSMRTIAKVLKVDIDTIF</sequence>
<evidence type="ECO:0000259" key="1">
    <source>
        <dbReference type="PROSITE" id="PS50943"/>
    </source>
</evidence>
<feature type="domain" description="HTH cro/C1-type" evidence="1">
    <location>
        <begin position="34"/>
        <end position="68"/>
    </location>
</feature>
<dbReference type="EMBL" id="MT144406">
    <property type="protein sequence ID" value="QJA53247.1"/>
    <property type="molecule type" value="Genomic_DNA"/>
</dbReference>